<dbReference type="Ensembl" id="ENSLCAT00010002486.1">
    <property type="protein sequence ID" value="ENSLCAP00010002398.1"/>
    <property type="gene ID" value="ENSLCAG00010001342.1"/>
</dbReference>
<reference evidence="7" key="3">
    <citation type="submission" date="2025-09" db="UniProtKB">
        <authorList>
            <consortium name="Ensembl"/>
        </authorList>
    </citation>
    <scope>IDENTIFICATION</scope>
</reference>
<feature type="transmembrane region" description="Helical" evidence="5">
    <location>
        <begin position="209"/>
        <end position="228"/>
    </location>
</feature>
<keyword evidence="3 5" id="KW-1133">Transmembrane helix</keyword>
<protein>
    <submittedName>
        <fullName evidence="7">Si:dkeyp-3f10.16</fullName>
    </submittedName>
</protein>
<evidence type="ECO:0000259" key="6">
    <source>
        <dbReference type="PROSITE" id="PS50262"/>
    </source>
</evidence>
<accession>A0A4W6BVF8</accession>
<keyword evidence="8" id="KW-1185">Reference proteome</keyword>
<dbReference type="AlphaFoldDB" id="A0A4W6BVF8"/>
<dbReference type="PRINTS" id="PR00237">
    <property type="entry name" value="GPCRRHODOPSN"/>
</dbReference>
<dbReference type="PROSITE" id="PS50262">
    <property type="entry name" value="G_PROTEIN_RECEP_F1_2"/>
    <property type="match status" value="1"/>
</dbReference>
<dbReference type="GeneTree" id="ENSGT00940000161337"/>
<feature type="transmembrane region" description="Helical" evidence="5">
    <location>
        <begin position="282"/>
        <end position="305"/>
    </location>
</feature>
<dbReference type="InterPro" id="IPR000276">
    <property type="entry name" value="GPCR_Rhodpsn"/>
</dbReference>
<proteinExistence type="predicted"/>
<dbReference type="SUPFAM" id="SSF81321">
    <property type="entry name" value="Family A G protein-coupled receptor-like"/>
    <property type="match status" value="1"/>
</dbReference>
<dbReference type="FunFam" id="1.20.1070.10:FF:000096">
    <property type="entry name" value="Odorant receptor 131-2"/>
    <property type="match status" value="1"/>
</dbReference>
<dbReference type="Pfam" id="PF00001">
    <property type="entry name" value="7tm_1"/>
    <property type="match status" value="1"/>
</dbReference>
<dbReference type="CDD" id="cd00637">
    <property type="entry name" value="7tm_classA_rhodopsin-like"/>
    <property type="match status" value="1"/>
</dbReference>
<dbReference type="InterPro" id="IPR052921">
    <property type="entry name" value="GPCR1_Superfamily_Member"/>
</dbReference>
<reference evidence="8" key="1">
    <citation type="submission" date="2015-09" db="EMBL/GenBank/DDBJ databases">
        <authorList>
            <person name="Sai Rama Sridatta P."/>
        </authorList>
    </citation>
    <scope>NUCLEOTIDE SEQUENCE [LARGE SCALE GENOMIC DNA]</scope>
</reference>
<name>A0A4W6BVF8_LATCA</name>
<feature type="transmembrane region" description="Helical" evidence="5">
    <location>
        <begin position="117"/>
        <end position="135"/>
    </location>
</feature>
<dbReference type="GO" id="GO:0016020">
    <property type="term" value="C:membrane"/>
    <property type="evidence" value="ECO:0007669"/>
    <property type="project" value="UniProtKB-SubCell"/>
</dbReference>
<evidence type="ECO:0000256" key="5">
    <source>
        <dbReference type="SAM" id="Phobius"/>
    </source>
</evidence>
<dbReference type="Gene3D" id="1.20.1070.10">
    <property type="entry name" value="Rhodopsin 7-helix transmembrane proteins"/>
    <property type="match status" value="1"/>
</dbReference>
<feature type="domain" description="G-protein coupled receptors family 1 profile" evidence="6">
    <location>
        <begin position="52"/>
        <end position="303"/>
    </location>
</feature>
<evidence type="ECO:0000313" key="8">
    <source>
        <dbReference type="Proteomes" id="UP000314980"/>
    </source>
</evidence>
<dbReference type="GO" id="GO:0004930">
    <property type="term" value="F:G protein-coupled receptor activity"/>
    <property type="evidence" value="ECO:0007669"/>
    <property type="project" value="InterPro"/>
</dbReference>
<organism evidence="7 8">
    <name type="scientific">Lates calcarifer</name>
    <name type="common">Barramundi</name>
    <name type="synonym">Holocentrus calcarifer</name>
    <dbReference type="NCBI Taxonomy" id="8187"/>
    <lineage>
        <taxon>Eukaryota</taxon>
        <taxon>Metazoa</taxon>
        <taxon>Chordata</taxon>
        <taxon>Craniata</taxon>
        <taxon>Vertebrata</taxon>
        <taxon>Euteleostomi</taxon>
        <taxon>Actinopterygii</taxon>
        <taxon>Neopterygii</taxon>
        <taxon>Teleostei</taxon>
        <taxon>Neoteleostei</taxon>
        <taxon>Acanthomorphata</taxon>
        <taxon>Carangaria</taxon>
        <taxon>Carangaria incertae sedis</taxon>
        <taxon>Centropomidae</taxon>
        <taxon>Lates</taxon>
    </lineage>
</organism>
<dbReference type="PANTHER" id="PTHR26451:SF998">
    <property type="entry name" value="ODORANT RECEPTOR-RELATED"/>
    <property type="match status" value="1"/>
</dbReference>
<feature type="transmembrane region" description="Helical" evidence="5">
    <location>
        <begin position="156"/>
        <end position="179"/>
    </location>
</feature>
<dbReference type="InterPro" id="IPR017452">
    <property type="entry name" value="GPCR_Rhodpsn_7TM"/>
</dbReference>
<keyword evidence="2 5" id="KW-0812">Transmembrane</keyword>
<dbReference type="GO" id="GO:0004984">
    <property type="term" value="F:olfactory receptor activity"/>
    <property type="evidence" value="ECO:0007669"/>
    <property type="project" value="TreeGrafter"/>
</dbReference>
<evidence type="ECO:0000313" key="7">
    <source>
        <dbReference type="Ensembl" id="ENSLCAP00010002398.1"/>
    </source>
</evidence>
<sequence length="344" mass="39242">MYSTFENEIFYCWSCLIRTSCNMNSTGRLDGLNEVFSKNFIAFVLGIIINCIDGAFVYTYFKSEVLYQDPRYVLYIHLVINDMIVLTFSVALHIFTYTIDSDLRSLLHSYCSSYSLPLSRCVFVNSPLNLAGMAVERYIAVCQPLYHAQICTVQRAYALIALTWVVSLIPALTDIMVVLDTQPLSVFSRIVICYPTYLYNTPYHNAQSVVLLFSFVVLTLIITYLKVLCAAQAASGSDQASARNARNTILLHGVQLLICTLSFISPLINVISLSIWPQNRRFILFTNYLLTELIPRLLSPLIYGVRDKKFSSLIRLHVFFKYSNSIENKMNLVAPWRKSKQVLQ</sequence>
<reference evidence="7" key="2">
    <citation type="submission" date="2025-08" db="UniProtKB">
        <authorList>
            <consortium name="Ensembl"/>
        </authorList>
    </citation>
    <scope>IDENTIFICATION</scope>
</reference>
<dbReference type="PANTHER" id="PTHR26451">
    <property type="entry name" value="G_PROTEIN_RECEP_F1_2 DOMAIN-CONTAINING PROTEIN"/>
    <property type="match status" value="1"/>
</dbReference>
<feature type="transmembrane region" description="Helical" evidence="5">
    <location>
        <begin position="249"/>
        <end position="276"/>
    </location>
</feature>
<evidence type="ECO:0000256" key="4">
    <source>
        <dbReference type="ARBA" id="ARBA00023136"/>
    </source>
</evidence>
<evidence type="ECO:0000256" key="2">
    <source>
        <dbReference type="ARBA" id="ARBA00022692"/>
    </source>
</evidence>
<feature type="transmembrane region" description="Helical" evidence="5">
    <location>
        <begin position="40"/>
        <end position="61"/>
    </location>
</feature>
<dbReference type="InParanoid" id="A0A4W6BVF8"/>
<dbReference type="GO" id="GO:0005549">
    <property type="term" value="F:odorant binding"/>
    <property type="evidence" value="ECO:0007669"/>
    <property type="project" value="TreeGrafter"/>
</dbReference>
<keyword evidence="4 5" id="KW-0472">Membrane</keyword>
<comment type="subcellular location">
    <subcellularLocation>
        <location evidence="1">Membrane</location>
    </subcellularLocation>
</comment>
<dbReference type="Proteomes" id="UP000314980">
    <property type="component" value="Unassembled WGS sequence"/>
</dbReference>
<feature type="transmembrane region" description="Helical" evidence="5">
    <location>
        <begin position="73"/>
        <end position="97"/>
    </location>
</feature>
<evidence type="ECO:0000256" key="3">
    <source>
        <dbReference type="ARBA" id="ARBA00022989"/>
    </source>
</evidence>
<evidence type="ECO:0000256" key="1">
    <source>
        <dbReference type="ARBA" id="ARBA00004370"/>
    </source>
</evidence>